<keyword evidence="2" id="KW-1185">Reference proteome</keyword>
<accession>A0ABN1PTT0</accession>
<reference evidence="1 2" key="1">
    <citation type="journal article" date="2019" name="Int. J. Syst. Evol. Microbiol.">
        <title>The Global Catalogue of Microorganisms (GCM) 10K type strain sequencing project: providing services to taxonomists for standard genome sequencing and annotation.</title>
        <authorList>
            <consortium name="The Broad Institute Genomics Platform"/>
            <consortium name="The Broad Institute Genome Sequencing Center for Infectious Disease"/>
            <person name="Wu L."/>
            <person name="Ma J."/>
        </authorList>
    </citation>
    <scope>NUCLEOTIDE SEQUENCE [LARGE SCALE GENOMIC DNA]</scope>
    <source>
        <strain evidence="1 2">JCM 10673</strain>
    </source>
</reference>
<comment type="caution">
    <text evidence="1">The sequence shown here is derived from an EMBL/GenBank/DDBJ whole genome shotgun (WGS) entry which is preliminary data.</text>
</comment>
<dbReference type="RefSeq" id="WP_344054995.1">
    <property type="nucleotide sequence ID" value="NZ_BAAAHG010000095.1"/>
</dbReference>
<protein>
    <submittedName>
        <fullName evidence="1">Uncharacterized protein</fullName>
    </submittedName>
</protein>
<evidence type="ECO:0000313" key="2">
    <source>
        <dbReference type="Proteomes" id="UP001501005"/>
    </source>
</evidence>
<organism evidence="1 2">
    <name type="scientific">Streptomyces thermoalcalitolerans</name>
    <dbReference type="NCBI Taxonomy" id="65605"/>
    <lineage>
        <taxon>Bacteria</taxon>
        <taxon>Bacillati</taxon>
        <taxon>Actinomycetota</taxon>
        <taxon>Actinomycetes</taxon>
        <taxon>Kitasatosporales</taxon>
        <taxon>Streptomycetaceae</taxon>
        <taxon>Streptomyces</taxon>
    </lineage>
</organism>
<name>A0ABN1PTT0_9ACTN</name>
<dbReference type="EMBL" id="BAAAHG010000095">
    <property type="protein sequence ID" value="GAA0932716.1"/>
    <property type="molecule type" value="Genomic_DNA"/>
</dbReference>
<gene>
    <name evidence="1" type="ORF">GCM10009549_56840</name>
</gene>
<sequence length="147" mass="16150">MTTEQGKPKWRDVLERCGLQVLENGVQAAPPLQSAIYAFSGLEVEPVATVPISSPGAMGELDEKWHFHASRVSLYDDNGEFLILPPVSGSSETGWVRVRDTVGRNLPSRIAEVTGSPEFLAVSADGRRLCAASDEEYDYWVVLHEFS</sequence>
<proteinExistence type="predicted"/>
<evidence type="ECO:0000313" key="1">
    <source>
        <dbReference type="EMBL" id="GAA0932716.1"/>
    </source>
</evidence>
<dbReference type="Proteomes" id="UP001501005">
    <property type="component" value="Unassembled WGS sequence"/>
</dbReference>